<keyword evidence="1" id="KW-0472">Membrane</keyword>
<evidence type="ECO:0000313" key="3">
    <source>
        <dbReference type="Proteomes" id="UP000316096"/>
    </source>
</evidence>
<reference evidence="2 3" key="1">
    <citation type="submission" date="2019-06" db="EMBL/GenBank/DDBJ databases">
        <title>Sequencing the genomes of 1000 actinobacteria strains.</title>
        <authorList>
            <person name="Klenk H.-P."/>
        </authorList>
    </citation>
    <scope>NUCLEOTIDE SEQUENCE [LARGE SCALE GENOMIC DNA]</scope>
    <source>
        <strain evidence="2 3">DSM 102200</strain>
    </source>
</reference>
<dbReference type="OrthoDB" id="4872219at2"/>
<name>A0A543CE82_9ACTN</name>
<evidence type="ECO:0000313" key="2">
    <source>
        <dbReference type="EMBL" id="TQL95405.1"/>
    </source>
</evidence>
<comment type="caution">
    <text evidence="2">The sequence shown here is derived from an EMBL/GenBank/DDBJ whole genome shotgun (WGS) entry which is preliminary data.</text>
</comment>
<dbReference type="Proteomes" id="UP000316096">
    <property type="component" value="Unassembled WGS sequence"/>
</dbReference>
<proteinExistence type="predicted"/>
<keyword evidence="1" id="KW-0812">Transmembrane</keyword>
<dbReference type="EMBL" id="VFOZ01000001">
    <property type="protein sequence ID" value="TQL95405.1"/>
    <property type="molecule type" value="Genomic_DNA"/>
</dbReference>
<evidence type="ECO:0000256" key="1">
    <source>
        <dbReference type="SAM" id="Phobius"/>
    </source>
</evidence>
<keyword evidence="3" id="KW-1185">Reference proteome</keyword>
<feature type="transmembrane region" description="Helical" evidence="1">
    <location>
        <begin position="64"/>
        <end position="86"/>
    </location>
</feature>
<protein>
    <submittedName>
        <fullName evidence="2">Uncharacterized protein</fullName>
    </submittedName>
</protein>
<feature type="transmembrane region" description="Helical" evidence="1">
    <location>
        <begin position="98"/>
        <end position="117"/>
    </location>
</feature>
<dbReference type="RefSeq" id="WP_141953554.1">
    <property type="nucleotide sequence ID" value="NZ_VFOZ01000001.1"/>
</dbReference>
<organism evidence="2 3">
    <name type="scientific">Actinoallomurus bryophytorum</name>
    <dbReference type="NCBI Taxonomy" id="1490222"/>
    <lineage>
        <taxon>Bacteria</taxon>
        <taxon>Bacillati</taxon>
        <taxon>Actinomycetota</taxon>
        <taxon>Actinomycetes</taxon>
        <taxon>Streptosporangiales</taxon>
        <taxon>Thermomonosporaceae</taxon>
        <taxon>Actinoallomurus</taxon>
    </lineage>
</organism>
<feature type="transmembrane region" description="Helical" evidence="1">
    <location>
        <begin position="12"/>
        <end position="30"/>
    </location>
</feature>
<accession>A0A543CE82</accession>
<dbReference type="AlphaFoldDB" id="A0A543CE82"/>
<keyword evidence="1" id="KW-1133">Transmembrane helix</keyword>
<gene>
    <name evidence="2" type="ORF">FB559_0908</name>
</gene>
<sequence>MPGSEQAGIRRSALPYVAMLAFAALPPLMLELIGIFGDHSVPAGECEGIGGGCVLSPAGTARLILLFVLPVMVLWAAGAMIVLALLRRRPTFRDRPAIVQGLLPVAPALLMIIAFVFI</sequence>